<accession>A0A9K3D5T3</accession>
<evidence type="ECO:0000256" key="3">
    <source>
        <dbReference type="ARBA" id="ARBA00022475"/>
    </source>
</evidence>
<keyword evidence="10" id="KW-1185">Reference proteome</keyword>
<feature type="transmembrane region" description="Helical" evidence="8">
    <location>
        <begin position="279"/>
        <end position="298"/>
    </location>
</feature>
<feature type="transmembrane region" description="Helical" evidence="8">
    <location>
        <begin position="405"/>
        <end position="428"/>
    </location>
</feature>
<dbReference type="PANTHER" id="PTHR36838">
    <property type="entry name" value="AUXIN EFFLUX CARRIER FAMILY PROTEIN"/>
    <property type="match status" value="1"/>
</dbReference>
<keyword evidence="4 8" id="KW-0812">Transmembrane</keyword>
<evidence type="ECO:0000313" key="10">
    <source>
        <dbReference type="Proteomes" id="UP000265618"/>
    </source>
</evidence>
<keyword evidence="3" id="KW-1003">Cell membrane</keyword>
<dbReference type="EMBL" id="BDIP01003532">
    <property type="protein sequence ID" value="GIQ87829.1"/>
    <property type="molecule type" value="Genomic_DNA"/>
</dbReference>
<dbReference type="OrthoDB" id="2133778at2759"/>
<dbReference type="PANTHER" id="PTHR36838:SF3">
    <property type="entry name" value="TRANSPORTER AUXIN EFFLUX CARRIER EC FAMILY"/>
    <property type="match status" value="1"/>
</dbReference>
<keyword evidence="5 8" id="KW-1133">Transmembrane helix</keyword>
<dbReference type="Pfam" id="PF03547">
    <property type="entry name" value="Mem_trans"/>
    <property type="match status" value="1"/>
</dbReference>
<feature type="transmembrane region" description="Helical" evidence="8">
    <location>
        <begin position="112"/>
        <end position="133"/>
    </location>
</feature>
<keyword evidence="6 8" id="KW-0472">Membrane</keyword>
<evidence type="ECO:0000256" key="1">
    <source>
        <dbReference type="ARBA" id="ARBA00004141"/>
    </source>
</evidence>
<proteinExistence type="predicted"/>
<feature type="transmembrane region" description="Helical" evidence="8">
    <location>
        <begin position="310"/>
        <end position="331"/>
    </location>
</feature>
<dbReference type="InterPro" id="IPR036259">
    <property type="entry name" value="MFS_trans_sf"/>
</dbReference>
<evidence type="ECO:0000313" key="9">
    <source>
        <dbReference type="EMBL" id="GIQ87829.1"/>
    </source>
</evidence>
<feature type="transmembrane region" description="Helical" evidence="8">
    <location>
        <begin position="139"/>
        <end position="159"/>
    </location>
</feature>
<dbReference type="Proteomes" id="UP000265618">
    <property type="component" value="Unassembled WGS sequence"/>
</dbReference>
<comment type="subcellular location">
    <subcellularLocation>
        <location evidence="1">Membrane</location>
        <topology evidence="1">Multi-pass membrane protein</topology>
    </subcellularLocation>
</comment>
<feature type="transmembrane region" description="Helical" evidence="8">
    <location>
        <begin position="68"/>
        <end position="91"/>
    </location>
</feature>
<gene>
    <name evidence="9" type="ORF">KIPB_009946</name>
</gene>
<keyword evidence="2" id="KW-0813">Transport</keyword>
<evidence type="ECO:0000256" key="8">
    <source>
        <dbReference type="SAM" id="Phobius"/>
    </source>
</evidence>
<name>A0A9K3D5T3_9EUKA</name>
<dbReference type="GO" id="GO:0055085">
    <property type="term" value="P:transmembrane transport"/>
    <property type="evidence" value="ECO:0007669"/>
    <property type="project" value="InterPro"/>
</dbReference>
<evidence type="ECO:0000256" key="2">
    <source>
        <dbReference type="ARBA" id="ARBA00022448"/>
    </source>
</evidence>
<feature type="transmembrane region" description="Helical" evidence="8">
    <location>
        <begin position="343"/>
        <end position="365"/>
    </location>
</feature>
<sequence>MSPTTDLLEINAVLLGQMTVGFVAGKLHLFDEKGLNIINKFVFKVCFPCMAFRGLAKAPLALSDAKFVLGYIILCYMLLGSVLVVLKFNAWRARGKGVAPQPLNMADVATNWLGMGWPNSVILGQPVITALFGEEWGNYYPFLHMLGSLLLGVPGYTALFEVQRERIQMGAMARECVTEEGRESDAECVSPVASVPDAEGEGEREGEGEGVPSVGVEVVCPDVQTEEGEAEAAVSDIKPPVQTDGGDDAQPTEDVPQAQSFRAQSFRAQSFRTRLLKSMFMNPLIVSILLGFAVNLLGWGENLYSPLDSLLAGFATVAGTGGIFNIGLFGALHLRNLSFKLPLVYCFVKLMVNPLVMMGLATVMGMSRDEIVASTFLASMPLALSSFSLVTEYSDVQSSHLGQGVITPTLVLGCVLMVPTQVLLQWFISVVLPEK</sequence>
<comment type="caution">
    <text evidence="9">The sequence shown here is derived from an EMBL/GenBank/DDBJ whole genome shotgun (WGS) entry which is preliminary data.</text>
</comment>
<dbReference type="InterPro" id="IPR004776">
    <property type="entry name" value="Mem_transp_PIN-like"/>
</dbReference>
<evidence type="ECO:0000256" key="7">
    <source>
        <dbReference type="SAM" id="MobiDB-lite"/>
    </source>
</evidence>
<organism evidence="9 10">
    <name type="scientific">Kipferlia bialata</name>
    <dbReference type="NCBI Taxonomy" id="797122"/>
    <lineage>
        <taxon>Eukaryota</taxon>
        <taxon>Metamonada</taxon>
        <taxon>Carpediemonas-like organisms</taxon>
        <taxon>Kipferlia</taxon>
    </lineage>
</organism>
<evidence type="ECO:0000256" key="6">
    <source>
        <dbReference type="ARBA" id="ARBA00023136"/>
    </source>
</evidence>
<feature type="region of interest" description="Disordered" evidence="7">
    <location>
        <begin position="182"/>
        <end position="213"/>
    </location>
</feature>
<feature type="region of interest" description="Disordered" evidence="7">
    <location>
        <begin position="229"/>
        <end position="260"/>
    </location>
</feature>
<dbReference type="SUPFAM" id="SSF103473">
    <property type="entry name" value="MFS general substrate transporter"/>
    <property type="match status" value="1"/>
</dbReference>
<feature type="transmembrane region" description="Helical" evidence="8">
    <location>
        <begin position="371"/>
        <end position="393"/>
    </location>
</feature>
<reference evidence="9 10" key="1">
    <citation type="journal article" date="2018" name="PLoS ONE">
        <title>The draft genome of Kipferlia bialata reveals reductive genome evolution in fornicate parasites.</title>
        <authorList>
            <person name="Tanifuji G."/>
            <person name="Takabayashi S."/>
            <person name="Kume K."/>
            <person name="Takagi M."/>
            <person name="Nakayama T."/>
            <person name="Kamikawa R."/>
            <person name="Inagaki Y."/>
            <person name="Hashimoto T."/>
        </authorList>
    </citation>
    <scope>NUCLEOTIDE SEQUENCE [LARGE SCALE GENOMIC DNA]</scope>
    <source>
        <strain evidence="9">NY0173</strain>
    </source>
</reference>
<protein>
    <submittedName>
        <fullName evidence="9">Auxin efflux carrier</fullName>
    </submittedName>
</protein>
<evidence type="ECO:0000256" key="5">
    <source>
        <dbReference type="ARBA" id="ARBA00022989"/>
    </source>
</evidence>
<feature type="transmembrane region" description="Helical" evidence="8">
    <location>
        <begin position="12"/>
        <end position="29"/>
    </location>
</feature>
<dbReference type="AlphaFoldDB" id="A0A9K3D5T3"/>
<evidence type="ECO:0000256" key="4">
    <source>
        <dbReference type="ARBA" id="ARBA00022692"/>
    </source>
</evidence>
<dbReference type="GO" id="GO:0016020">
    <property type="term" value="C:membrane"/>
    <property type="evidence" value="ECO:0007669"/>
    <property type="project" value="UniProtKB-SubCell"/>
</dbReference>